<comment type="caution">
    <text evidence="2">The sequence shown here is derived from an EMBL/GenBank/DDBJ whole genome shotgun (WGS) entry which is preliminary data.</text>
</comment>
<proteinExistence type="predicted"/>
<dbReference type="EMBL" id="JAUKPO010000082">
    <property type="protein sequence ID" value="MDO1451713.1"/>
    <property type="molecule type" value="Genomic_DNA"/>
</dbReference>
<dbReference type="Proteomes" id="UP001168528">
    <property type="component" value="Unassembled WGS sequence"/>
</dbReference>
<evidence type="ECO:0000313" key="2">
    <source>
        <dbReference type="EMBL" id="MDO1451713.1"/>
    </source>
</evidence>
<evidence type="ECO:0000259" key="1">
    <source>
        <dbReference type="Pfam" id="PF09722"/>
    </source>
</evidence>
<dbReference type="Pfam" id="PF09722">
    <property type="entry name" value="Xre_MbcA_ParS_C"/>
    <property type="match status" value="1"/>
</dbReference>
<accession>A0ABT8RHZ1</accession>
<gene>
    <name evidence="2" type="ORF">Q0590_35900</name>
</gene>
<keyword evidence="3" id="KW-1185">Reference proteome</keyword>
<organism evidence="2 3">
    <name type="scientific">Rhodocytophaga aerolata</name>
    <dbReference type="NCBI Taxonomy" id="455078"/>
    <lineage>
        <taxon>Bacteria</taxon>
        <taxon>Pseudomonadati</taxon>
        <taxon>Bacteroidota</taxon>
        <taxon>Cytophagia</taxon>
        <taxon>Cytophagales</taxon>
        <taxon>Rhodocytophagaceae</taxon>
        <taxon>Rhodocytophaga</taxon>
    </lineage>
</organism>
<dbReference type="InterPro" id="IPR024467">
    <property type="entry name" value="Xre/MbcA/ParS-like_toxin-bd"/>
</dbReference>
<reference evidence="2" key="1">
    <citation type="submission" date="2023-07" db="EMBL/GenBank/DDBJ databases">
        <title>The genome sequence of Rhodocytophaga aerolata KACC 12507.</title>
        <authorList>
            <person name="Zhang X."/>
        </authorList>
    </citation>
    <scope>NUCLEOTIDE SEQUENCE</scope>
    <source>
        <strain evidence="2">KACC 12507</strain>
    </source>
</reference>
<feature type="domain" description="Antitoxin Xre/MbcA/ParS-like toxin-binding" evidence="1">
    <location>
        <begin position="3"/>
        <end position="43"/>
    </location>
</feature>
<name>A0ABT8RHZ1_9BACT</name>
<protein>
    <submittedName>
        <fullName evidence="2">MbcA/ParS/Xre antitoxin family protein</fullName>
    </submittedName>
</protein>
<sequence length="46" mass="5267">MKEFREWLGINSLSLGNKKPIEFLNTSTGVDLVYDELLRIAHGYVV</sequence>
<dbReference type="RefSeq" id="WP_302042509.1">
    <property type="nucleotide sequence ID" value="NZ_JAUKPO010000082.1"/>
</dbReference>
<evidence type="ECO:0000313" key="3">
    <source>
        <dbReference type="Proteomes" id="UP001168528"/>
    </source>
</evidence>